<reference evidence="2 3" key="1">
    <citation type="submission" date="2018-07" db="EMBL/GenBank/DDBJ databases">
        <title>Whole genome sequence of Mycobacterium uberis.</title>
        <authorList>
            <person name="Benjak A."/>
        </authorList>
    </citation>
    <scope>NUCLEOTIDE SEQUENCE [LARGE SCALE GENOMIC DNA]</scope>
    <source>
        <strain evidence="2 3">Jura</strain>
    </source>
</reference>
<dbReference type="GO" id="GO:0016887">
    <property type="term" value="F:ATP hydrolysis activity"/>
    <property type="evidence" value="ECO:0007669"/>
    <property type="project" value="InterPro"/>
</dbReference>
<comment type="caution">
    <text evidence="2">The sequence shown here is derived from an EMBL/GenBank/DDBJ whole genome shotgun (WGS) entry which is preliminary data.</text>
</comment>
<dbReference type="GO" id="GO:0005524">
    <property type="term" value="F:ATP binding"/>
    <property type="evidence" value="ECO:0007669"/>
    <property type="project" value="InterPro"/>
</dbReference>
<dbReference type="Proteomes" id="UP000258522">
    <property type="component" value="Unassembled WGS sequence"/>
</dbReference>
<dbReference type="InterPro" id="IPR027417">
    <property type="entry name" value="P-loop_NTPase"/>
</dbReference>
<dbReference type="Gene3D" id="3.40.50.300">
    <property type="entry name" value="P-loop containing nucleotide triphosphate hydrolases"/>
    <property type="match status" value="1"/>
</dbReference>
<protein>
    <submittedName>
        <fullName evidence="2">ATPase</fullName>
    </submittedName>
</protein>
<feature type="domain" description="ArsA/GET3 Anion-transporting ATPase-like" evidence="1">
    <location>
        <begin position="79"/>
        <end position="239"/>
    </location>
</feature>
<accession>A0A3E1HF22</accession>
<dbReference type="Pfam" id="PF02374">
    <property type="entry name" value="ArsA_ATPase"/>
    <property type="match status" value="1"/>
</dbReference>
<dbReference type="SUPFAM" id="SSF52540">
    <property type="entry name" value="P-loop containing nucleoside triphosphate hydrolases"/>
    <property type="match status" value="1"/>
</dbReference>
<dbReference type="EMBL" id="QAYL01000021">
    <property type="protein sequence ID" value="RFD25023.1"/>
    <property type="molecule type" value="Genomic_DNA"/>
</dbReference>
<gene>
    <name evidence="2" type="ORF">MUBE_11450</name>
</gene>
<dbReference type="PANTHER" id="PTHR10803">
    <property type="entry name" value="ARSENICAL PUMP-DRIVING ATPASE ARSENITE-TRANSLOCATING ATPASE"/>
    <property type="match status" value="1"/>
</dbReference>
<dbReference type="PANTHER" id="PTHR10803:SF31">
    <property type="entry name" value="ATPASE RV3679-RELATED"/>
    <property type="match status" value="1"/>
</dbReference>
<sequence length="398" mass="41998">MRQQRNRDVLPSGRLAHSVKSIYQISTALVSPVASYEPVLEVPTHFPSNAKRSGYHAVVAPTSNGGSSVGWPARLSKARLHFVTGKGGTGKSTVAAALALTLAAGGRKVLLIEVEGRQGIAQLFDVPPLPHQELKIATAEGGGQVNALAIDIEAAFLQYLDMFYNLGLAGRAMCRIGAIEFATTIAPGLRDVLLTGKIKESAVRINKGTKNPVYDAIVVDAPPTGRIARFLDVTKAVSDLAKGGPVHSQSQGVVKLLHSGQTAIHLVTLLEALPVQETLEAIKELADMELPIGSVIVNRNIPCHLGPHDLTKEAGGDVDADAVREGLAMAGIKLNDADFAGLLTETIQYATLITTRAEAAQQLDALQVSRLELPAISGGVDLGSLYELSEFLAQQGVR</sequence>
<organism evidence="2 3">
    <name type="scientific">Mycobacterium uberis</name>
    <dbReference type="NCBI Taxonomy" id="2162698"/>
    <lineage>
        <taxon>Bacteria</taxon>
        <taxon>Bacillati</taxon>
        <taxon>Actinomycetota</taxon>
        <taxon>Actinomycetes</taxon>
        <taxon>Mycobacteriales</taxon>
        <taxon>Mycobacteriaceae</taxon>
        <taxon>Mycobacterium</taxon>
    </lineage>
</organism>
<dbReference type="OrthoDB" id="5242836at2"/>
<name>A0A3E1HF22_9MYCO</name>
<evidence type="ECO:0000313" key="3">
    <source>
        <dbReference type="Proteomes" id="UP000258522"/>
    </source>
</evidence>
<proteinExistence type="predicted"/>
<dbReference type="InterPro" id="IPR016300">
    <property type="entry name" value="ATPase_ArsA/GET3"/>
</dbReference>
<evidence type="ECO:0000259" key="1">
    <source>
        <dbReference type="Pfam" id="PF02374"/>
    </source>
</evidence>
<evidence type="ECO:0000313" key="2">
    <source>
        <dbReference type="EMBL" id="RFD25023.1"/>
    </source>
</evidence>
<dbReference type="AlphaFoldDB" id="A0A3E1HF22"/>
<dbReference type="InterPro" id="IPR025723">
    <property type="entry name" value="ArsA/GET3_ATPase-like"/>
</dbReference>
<keyword evidence="3" id="KW-1185">Reference proteome</keyword>